<dbReference type="InterPro" id="IPR027383">
    <property type="entry name" value="Znf_put"/>
</dbReference>
<keyword evidence="5" id="KW-1185">Reference proteome</keyword>
<sequence>MDRLIQLYVDQEIDNEGHERLRKHVAECDLCRQSLAEMITLVRSLEEIRSHRDPGRPATVINNLIKWAAVYTAILFFVTFGPSLLDHRPVSVDGEQAGSQGTSSVPVDPRTSHREVMVLATQKEKLHIPDSGYIKVMRPRNLGEKMEMDTAWVYPSAIPALAETKNDWVKQIKRLVFVKVPDNETFRTLLTSAGIPLEVEGKGGVEKGSFPASIILTTGEKPRVEIFDFPDNEKNISRWFDKMAATPAIH</sequence>
<dbReference type="EMBL" id="JBHSAP010000009">
    <property type="protein sequence ID" value="MFC4077023.1"/>
    <property type="molecule type" value="Genomic_DNA"/>
</dbReference>
<accession>A0ABV8JDL1</accession>
<evidence type="ECO:0000256" key="2">
    <source>
        <dbReference type="ARBA" id="ARBA00024438"/>
    </source>
</evidence>
<proteinExistence type="inferred from homology"/>
<dbReference type="Gene3D" id="1.10.10.1320">
    <property type="entry name" value="Anti-sigma factor, zinc-finger domain"/>
    <property type="match status" value="1"/>
</dbReference>
<evidence type="ECO:0000313" key="5">
    <source>
        <dbReference type="Proteomes" id="UP001595843"/>
    </source>
</evidence>
<evidence type="ECO:0000256" key="1">
    <source>
        <dbReference type="ARBA" id="ARBA00024353"/>
    </source>
</evidence>
<evidence type="ECO:0000313" key="4">
    <source>
        <dbReference type="EMBL" id="MFC4077023.1"/>
    </source>
</evidence>
<comment type="similarity">
    <text evidence="1">Belongs to the zinc-associated anti-sigma factor (ZAS) superfamily. Anti-sigma-W factor family.</text>
</comment>
<feature type="domain" description="Putative zinc-finger" evidence="3">
    <location>
        <begin position="3"/>
        <end position="32"/>
    </location>
</feature>
<dbReference type="InterPro" id="IPR041916">
    <property type="entry name" value="Anti_sigma_zinc_sf"/>
</dbReference>
<comment type="caution">
    <text evidence="4">The sequence shown here is derived from an EMBL/GenBank/DDBJ whole genome shotgun (WGS) entry which is preliminary data.</text>
</comment>
<reference evidence="5" key="1">
    <citation type="journal article" date="2019" name="Int. J. Syst. Evol. Microbiol.">
        <title>The Global Catalogue of Microorganisms (GCM) 10K type strain sequencing project: providing services to taxonomists for standard genome sequencing and annotation.</title>
        <authorList>
            <consortium name="The Broad Institute Genomics Platform"/>
            <consortium name="The Broad Institute Genome Sequencing Center for Infectious Disease"/>
            <person name="Wu L."/>
            <person name="Ma J."/>
        </authorList>
    </citation>
    <scope>NUCLEOTIDE SEQUENCE [LARGE SCALE GENOMIC DNA]</scope>
    <source>
        <strain evidence="5">IBRC-M 10813</strain>
    </source>
</reference>
<name>A0ABV8JDL1_9BACL</name>
<gene>
    <name evidence="4" type="ORF">ACFOUO_09370</name>
</gene>
<protein>
    <recommendedName>
        <fullName evidence="2">Anti-sigma-W factor RsiW</fullName>
    </recommendedName>
</protein>
<evidence type="ECO:0000259" key="3">
    <source>
        <dbReference type="Pfam" id="PF13490"/>
    </source>
</evidence>
<dbReference type="Pfam" id="PF13490">
    <property type="entry name" value="zf-HC2"/>
    <property type="match status" value="1"/>
</dbReference>
<dbReference type="Proteomes" id="UP001595843">
    <property type="component" value="Unassembled WGS sequence"/>
</dbReference>
<organism evidence="4 5">
    <name type="scientific">Salinithrix halophila</name>
    <dbReference type="NCBI Taxonomy" id="1485204"/>
    <lineage>
        <taxon>Bacteria</taxon>
        <taxon>Bacillati</taxon>
        <taxon>Bacillota</taxon>
        <taxon>Bacilli</taxon>
        <taxon>Bacillales</taxon>
        <taxon>Thermoactinomycetaceae</taxon>
        <taxon>Salinithrix</taxon>
    </lineage>
</organism>